<dbReference type="GO" id="GO:0005886">
    <property type="term" value="C:plasma membrane"/>
    <property type="evidence" value="ECO:0007669"/>
    <property type="project" value="TreeGrafter"/>
</dbReference>
<evidence type="ECO:0000256" key="6">
    <source>
        <dbReference type="ARBA" id="ARBA00023008"/>
    </source>
</evidence>
<dbReference type="GO" id="GO:0042597">
    <property type="term" value="C:periplasmic space"/>
    <property type="evidence" value="ECO:0007669"/>
    <property type="project" value="UniProtKB-SubCell"/>
</dbReference>
<dbReference type="PANTHER" id="PTHR34820:SF4">
    <property type="entry name" value="INNER MEMBRANE PROTEIN YEBZ"/>
    <property type="match status" value="1"/>
</dbReference>
<evidence type="ECO:0000256" key="2">
    <source>
        <dbReference type="ARBA" id="ARBA00010509"/>
    </source>
</evidence>
<dbReference type="RefSeq" id="WP_035342576.1">
    <property type="nucleotide sequence ID" value="NZ_LT615367.1"/>
</dbReference>
<evidence type="ECO:0000256" key="8">
    <source>
        <dbReference type="SAM" id="SignalP"/>
    </source>
</evidence>
<dbReference type="Gene3D" id="2.60.40.1220">
    <property type="match status" value="1"/>
</dbReference>
<proteinExistence type="inferred from homology"/>
<dbReference type="Proteomes" id="UP000294820">
    <property type="component" value="Chromosome 1"/>
</dbReference>
<gene>
    <name evidence="10" type="ORF">DAQ1742_01815</name>
</gene>
<dbReference type="EMBL" id="LT615367">
    <property type="protein sequence ID" value="SLM62752.1"/>
    <property type="molecule type" value="Genomic_DNA"/>
</dbReference>
<feature type="signal peptide" evidence="8">
    <location>
        <begin position="1"/>
        <end position="24"/>
    </location>
</feature>
<protein>
    <recommendedName>
        <fullName evidence="7">Copper resistance protein C</fullName>
    </recommendedName>
</protein>
<keyword evidence="6 7" id="KW-0186">Copper</keyword>
<sequence>MKFSRIGIMAAFMASIFVAQQAQAHAHLKSTEPAAKSEVTTSPKSLTLSFTEDLEANFSGVELKNGKGDVVKTGKATLSPANKSQLVIPLDAPLASGNYEVDWHALSVDGHKTQGTYNFSVK</sequence>
<evidence type="ECO:0000256" key="4">
    <source>
        <dbReference type="ARBA" id="ARBA00022729"/>
    </source>
</evidence>
<dbReference type="PANTHER" id="PTHR34820">
    <property type="entry name" value="INNER MEMBRANE PROTEIN YEBZ"/>
    <property type="match status" value="1"/>
</dbReference>
<evidence type="ECO:0000256" key="7">
    <source>
        <dbReference type="RuleBase" id="RU369037"/>
    </source>
</evidence>
<dbReference type="SUPFAM" id="SSF81296">
    <property type="entry name" value="E set domains"/>
    <property type="match status" value="1"/>
</dbReference>
<dbReference type="AlphaFoldDB" id="A0A375A9G7"/>
<evidence type="ECO:0000259" key="9">
    <source>
        <dbReference type="Pfam" id="PF04234"/>
    </source>
</evidence>
<dbReference type="InterPro" id="IPR032694">
    <property type="entry name" value="CopC/D"/>
</dbReference>
<comment type="function">
    <text evidence="7">Involved in copper resistance.</text>
</comment>
<feature type="domain" description="CopC" evidence="9">
    <location>
        <begin position="25"/>
        <end position="121"/>
    </location>
</feature>
<keyword evidence="11" id="KW-1185">Reference proteome</keyword>
<evidence type="ECO:0000313" key="11">
    <source>
        <dbReference type="Proteomes" id="UP000294820"/>
    </source>
</evidence>
<dbReference type="GO" id="GO:0006825">
    <property type="term" value="P:copper ion transport"/>
    <property type="evidence" value="ECO:0007669"/>
    <property type="project" value="InterPro"/>
</dbReference>
<dbReference type="NCBIfam" id="NF033814">
    <property type="entry name" value="copper_CopC"/>
    <property type="match status" value="1"/>
</dbReference>
<dbReference type="KEGG" id="daq:DAQ1742_01815"/>
<evidence type="ECO:0000256" key="5">
    <source>
        <dbReference type="ARBA" id="ARBA00022764"/>
    </source>
</evidence>
<dbReference type="InterPro" id="IPR014756">
    <property type="entry name" value="Ig_E-set"/>
</dbReference>
<dbReference type="GO" id="GO:0046688">
    <property type="term" value="P:response to copper ion"/>
    <property type="evidence" value="ECO:0007669"/>
    <property type="project" value="UniProtKB-UniRule"/>
</dbReference>
<accession>A0A375A9G7</accession>
<name>A0A375A9G7_9GAMM</name>
<comment type="similarity">
    <text evidence="2 7">Belongs to the CopC family.</text>
</comment>
<evidence type="ECO:0000256" key="3">
    <source>
        <dbReference type="ARBA" id="ARBA00022723"/>
    </source>
</evidence>
<evidence type="ECO:0000313" key="10">
    <source>
        <dbReference type="EMBL" id="SLM62752.1"/>
    </source>
</evidence>
<keyword evidence="3 7" id="KW-0479">Metal-binding</keyword>
<organism evidence="10 11">
    <name type="scientific">Dickeya aquatica</name>
    <dbReference type="NCBI Taxonomy" id="1401087"/>
    <lineage>
        <taxon>Bacteria</taxon>
        <taxon>Pseudomonadati</taxon>
        <taxon>Pseudomonadota</taxon>
        <taxon>Gammaproteobacteria</taxon>
        <taxon>Enterobacterales</taxon>
        <taxon>Pectobacteriaceae</taxon>
        <taxon>Dickeya</taxon>
    </lineage>
</organism>
<evidence type="ECO:0000256" key="1">
    <source>
        <dbReference type="ARBA" id="ARBA00004418"/>
    </source>
</evidence>
<keyword evidence="5 7" id="KW-0574">Periplasm</keyword>
<comment type="subcellular location">
    <subcellularLocation>
        <location evidence="1 7">Periplasm</location>
    </subcellularLocation>
</comment>
<dbReference type="GO" id="GO:0005507">
    <property type="term" value="F:copper ion binding"/>
    <property type="evidence" value="ECO:0007669"/>
    <property type="project" value="UniProtKB-UniRule"/>
</dbReference>
<dbReference type="InterPro" id="IPR007348">
    <property type="entry name" value="CopC_dom"/>
</dbReference>
<keyword evidence="4 7" id="KW-0732">Signal</keyword>
<reference evidence="10 11" key="1">
    <citation type="submission" date="2016-09" db="EMBL/GenBank/DDBJ databases">
        <authorList>
            <person name="Reverchon S."/>
            <person name="Nasser W."/>
            <person name="Leonard S."/>
            <person name="Brochier C."/>
            <person name="Duprey A."/>
        </authorList>
    </citation>
    <scope>NUCLEOTIDE SEQUENCE [LARGE SCALE GENOMIC DNA]</scope>
    <source>
        <strain evidence="10 11">174/2</strain>
    </source>
</reference>
<dbReference type="Pfam" id="PF04234">
    <property type="entry name" value="CopC"/>
    <property type="match status" value="1"/>
</dbReference>
<dbReference type="InterPro" id="IPR047685">
    <property type="entry name" value="CopC-like"/>
</dbReference>
<feature type="chain" id="PRO_5017085331" description="Copper resistance protein C" evidence="8">
    <location>
        <begin position="25"/>
        <end position="122"/>
    </location>
</feature>
<dbReference type="InterPro" id="IPR014755">
    <property type="entry name" value="Cu-Rt/internalin_Ig-like"/>
</dbReference>